<evidence type="ECO:0000313" key="2">
    <source>
        <dbReference type="EMBL" id="OGM05735.1"/>
    </source>
</evidence>
<protein>
    <submittedName>
        <fullName evidence="2">Uncharacterized protein</fullName>
    </submittedName>
</protein>
<sequence>MNIQTMLVVVIILLTILLLFVGVQVILIILDLRRAIKRLNTILEDAILGGGLIKPHKLTGIVEMLRKGKMQSHGEKQV</sequence>
<evidence type="ECO:0000313" key="3">
    <source>
        <dbReference type="Proteomes" id="UP000178812"/>
    </source>
</evidence>
<evidence type="ECO:0000256" key="1">
    <source>
        <dbReference type="SAM" id="Phobius"/>
    </source>
</evidence>
<organism evidence="2 3">
    <name type="scientific">Candidatus Woesebacteria bacterium GWB1_43_5</name>
    <dbReference type="NCBI Taxonomy" id="1802474"/>
    <lineage>
        <taxon>Bacteria</taxon>
        <taxon>Candidatus Woeseibacteriota</taxon>
    </lineage>
</organism>
<keyword evidence="1" id="KW-0812">Transmembrane</keyword>
<name>A0A1F7WUI6_9BACT</name>
<keyword evidence="1" id="KW-1133">Transmembrane helix</keyword>
<accession>A0A1F7WUI6</accession>
<dbReference type="EMBL" id="MGFM01000024">
    <property type="protein sequence ID" value="OGM05735.1"/>
    <property type="molecule type" value="Genomic_DNA"/>
</dbReference>
<dbReference type="Proteomes" id="UP000178812">
    <property type="component" value="Unassembled WGS sequence"/>
</dbReference>
<comment type="caution">
    <text evidence="2">The sequence shown here is derived from an EMBL/GenBank/DDBJ whole genome shotgun (WGS) entry which is preliminary data.</text>
</comment>
<gene>
    <name evidence="2" type="ORF">A2125_00610</name>
</gene>
<keyword evidence="1" id="KW-0472">Membrane</keyword>
<reference evidence="2 3" key="1">
    <citation type="journal article" date="2016" name="Nat. Commun.">
        <title>Thousands of microbial genomes shed light on interconnected biogeochemical processes in an aquifer system.</title>
        <authorList>
            <person name="Anantharaman K."/>
            <person name="Brown C.T."/>
            <person name="Hug L.A."/>
            <person name="Sharon I."/>
            <person name="Castelle C.J."/>
            <person name="Probst A.J."/>
            <person name="Thomas B.C."/>
            <person name="Singh A."/>
            <person name="Wilkins M.J."/>
            <person name="Karaoz U."/>
            <person name="Brodie E.L."/>
            <person name="Williams K.H."/>
            <person name="Hubbard S.S."/>
            <person name="Banfield J.F."/>
        </authorList>
    </citation>
    <scope>NUCLEOTIDE SEQUENCE [LARGE SCALE GENOMIC DNA]</scope>
</reference>
<proteinExistence type="predicted"/>
<feature type="transmembrane region" description="Helical" evidence="1">
    <location>
        <begin position="6"/>
        <end position="30"/>
    </location>
</feature>
<dbReference type="AlphaFoldDB" id="A0A1F7WUI6"/>